<evidence type="ECO:0000256" key="2">
    <source>
        <dbReference type="ARBA" id="ARBA00022448"/>
    </source>
</evidence>
<keyword evidence="6" id="KW-0472">Membrane</keyword>
<dbReference type="GO" id="GO:0005524">
    <property type="term" value="F:ATP binding"/>
    <property type="evidence" value="ECO:0007669"/>
    <property type="project" value="UniProtKB-KW"/>
</dbReference>
<dbReference type="GO" id="GO:0005886">
    <property type="term" value="C:plasma membrane"/>
    <property type="evidence" value="ECO:0007669"/>
    <property type="project" value="UniProtKB-SubCell"/>
</dbReference>
<dbReference type="InterPro" id="IPR017871">
    <property type="entry name" value="ABC_transporter-like_CS"/>
</dbReference>
<evidence type="ECO:0000313" key="9">
    <source>
        <dbReference type="Proteomes" id="UP000184357"/>
    </source>
</evidence>
<dbReference type="SUPFAM" id="SSF52540">
    <property type="entry name" value="P-loop containing nucleoside triphosphate hydrolases"/>
    <property type="match status" value="1"/>
</dbReference>
<dbReference type="PANTHER" id="PTHR43297:SF2">
    <property type="entry name" value="DIPEPTIDE TRANSPORT ATP-BINDING PROTEIN DPPD"/>
    <property type="match status" value="1"/>
</dbReference>
<dbReference type="SMART" id="SM00382">
    <property type="entry name" value="AAA"/>
    <property type="match status" value="1"/>
</dbReference>
<organism evidence="8 9">
    <name type="scientific">Halobaculum gomorrense</name>
    <dbReference type="NCBI Taxonomy" id="43928"/>
    <lineage>
        <taxon>Archaea</taxon>
        <taxon>Methanobacteriati</taxon>
        <taxon>Methanobacteriota</taxon>
        <taxon>Stenosarchaea group</taxon>
        <taxon>Halobacteria</taxon>
        <taxon>Halobacteriales</taxon>
        <taxon>Haloferacaceae</taxon>
        <taxon>Halobaculum</taxon>
    </lineage>
</organism>
<accession>A0A1M5P746</accession>
<dbReference type="Pfam" id="PF00005">
    <property type="entry name" value="ABC_tran"/>
    <property type="match status" value="1"/>
</dbReference>
<dbReference type="PROSITE" id="PS50893">
    <property type="entry name" value="ABC_TRANSPORTER_2"/>
    <property type="match status" value="1"/>
</dbReference>
<dbReference type="OrthoDB" id="18209at2157"/>
<dbReference type="InterPro" id="IPR013563">
    <property type="entry name" value="Oligopep_ABC_C"/>
</dbReference>
<dbReference type="PROSITE" id="PS00211">
    <property type="entry name" value="ABC_TRANSPORTER_1"/>
    <property type="match status" value="1"/>
</dbReference>
<dbReference type="NCBIfam" id="TIGR01727">
    <property type="entry name" value="oligo_HPY"/>
    <property type="match status" value="1"/>
</dbReference>
<dbReference type="PANTHER" id="PTHR43297">
    <property type="entry name" value="OLIGOPEPTIDE TRANSPORT ATP-BINDING PROTEIN APPD"/>
    <property type="match status" value="1"/>
</dbReference>
<dbReference type="Gene3D" id="3.40.50.300">
    <property type="entry name" value="P-loop containing nucleotide triphosphate hydrolases"/>
    <property type="match status" value="1"/>
</dbReference>
<dbReference type="InterPro" id="IPR003439">
    <property type="entry name" value="ABC_transporter-like_ATP-bd"/>
</dbReference>
<dbReference type="Proteomes" id="UP000184357">
    <property type="component" value="Unassembled WGS sequence"/>
</dbReference>
<evidence type="ECO:0000313" key="8">
    <source>
        <dbReference type="EMBL" id="SHG97634.1"/>
    </source>
</evidence>
<dbReference type="InterPro" id="IPR050388">
    <property type="entry name" value="ABC_Ni/Peptide_Import"/>
</dbReference>
<dbReference type="CDD" id="cd03257">
    <property type="entry name" value="ABC_NikE_OppD_transporters"/>
    <property type="match status" value="1"/>
</dbReference>
<dbReference type="GO" id="GO:0016887">
    <property type="term" value="F:ATP hydrolysis activity"/>
    <property type="evidence" value="ECO:0007669"/>
    <property type="project" value="InterPro"/>
</dbReference>
<dbReference type="STRING" id="43928.SAMN05443636_1484"/>
<protein>
    <submittedName>
        <fullName evidence="8">Peptide/nickel transport system ATP-binding protein</fullName>
    </submittedName>
</protein>
<gene>
    <name evidence="8" type="ORF">SAMN05443636_1484</name>
</gene>
<keyword evidence="4" id="KW-0547">Nucleotide-binding</keyword>
<dbReference type="InterPro" id="IPR027417">
    <property type="entry name" value="P-loop_NTPase"/>
</dbReference>
<evidence type="ECO:0000256" key="4">
    <source>
        <dbReference type="ARBA" id="ARBA00022741"/>
    </source>
</evidence>
<keyword evidence="9" id="KW-1185">Reference proteome</keyword>
<dbReference type="GO" id="GO:0015833">
    <property type="term" value="P:peptide transport"/>
    <property type="evidence" value="ECO:0007669"/>
    <property type="project" value="InterPro"/>
</dbReference>
<evidence type="ECO:0000259" key="7">
    <source>
        <dbReference type="PROSITE" id="PS50893"/>
    </source>
</evidence>
<comment type="subcellular location">
    <subcellularLocation>
        <location evidence="1">Cell membrane</location>
        <topology evidence="1">Peripheral membrane protein</topology>
    </subcellularLocation>
</comment>
<evidence type="ECO:0000256" key="6">
    <source>
        <dbReference type="ARBA" id="ARBA00023136"/>
    </source>
</evidence>
<evidence type="ECO:0000256" key="1">
    <source>
        <dbReference type="ARBA" id="ARBA00004202"/>
    </source>
</evidence>
<dbReference type="Pfam" id="PF08352">
    <property type="entry name" value="oligo_HPY"/>
    <property type="match status" value="1"/>
</dbReference>
<sequence>MTLLEVNDLSIRYAVDDGSSVHATDDVSFSVERGETYGLVGESGCGKTTLAKSLVHLLDDNGYVENGNVWFDGTLPQWSDEQGDATQSVIDDPDKPVRADGKTDLAALTNAQIRDIRWRDIAIIPQSAMNALNPVYKVGDQIVEAILRHEPETTADEAHERARDLLERVGIEPDRADDYAHQFSGGMKQRAVIAMAMACSPDLLIADEPTTALDVIIQDRILEELEKLQEEFGVSILVISHDISVMAEICDRMAVMYGGKVMESGPKDEIFGETANPYTLGLKNSFPTITSADQDLVSIPGTPPTLRDPDDGCRFRDRCPFAIEECHASHPPMYDVEAAESLGRSEEGTDERAHRSACYRIDELEQLRTDAIEESTWTEQRIESR</sequence>
<name>A0A1M5P746_9EURY</name>
<reference evidence="8 9" key="1">
    <citation type="submission" date="2016-11" db="EMBL/GenBank/DDBJ databases">
        <authorList>
            <person name="Jaros S."/>
            <person name="Januszkiewicz K."/>
            <person name="Wedrychowicz H."/>
        </authorList>
    </citation>
    <scope>NUCLEOTIDE SEQUENCE [LARGE SCALE GENOMIC DNA]</scope>
    <source>
        <strain evidence="8 9">DSM 9297</strain>
    </source>
</reference>
<proteinExistence type="predicted"/>
<keyword evidence="2" id="KW-0813">Transport</keyword>
<dbReference type="InterPro" id="IPR003593">
    <property type="entry name" value="AAA+_ATPase"/>
</dbReference>
<dbReference type="RefSeq" id="WP_073308056.1">
    <property type="nucleotide sequence ID" value="NZ_FQWV01000003.1"/>
</dbReference>
<feature type="domain" description="ABC transporter" evidence="7">
    <location>
        <begin position="4"/>
        <end position="283"/>
    </location>
</feature>
<keyword evidence="5 8" id="KW-0067">ATP-binding</keyword>
<dbReference type="AlphaFoldDB" id="A0A1M5P746"/>
<evidence type="ECO:0000256" key="3">
    <source>
        <dbReference type="ARBA" id="ARBA00022475"/>
    </source>
</evidence>
<keyword evidence="3" id="KW-1003">Cell membrane</keyword>
<evidence type="ECO:0000256" key="5">
    <source>
        <dbReference type="ARBA" id="ARBA00022840"/>
    </source>
</evidence>
<dbReference type="EMBL" id="FQWV01000003">
    <property type="protein sequence ID" value="SHG97634.1"/>
    <property type="molecule type" value="Genomic_DNA"/>
</dbReference>